<dbReference type="AlphaFoldDB" id="A0A3S3VHS2"/>
<feature type="chain" id="PRO_5018639429" description="Peptidase M61" evidence="1">
    <location>
        <begin position="21"/>
        <end position="607"/>
    </location>
</feature>
<reference evidence="4 5" key="1">
    <citation type="submission" date="2019-01" db="EMBL/GenBank/DDBJ databases">
        <title>Mucilaginibacter antarcticum sp. nov., isolated from antarctic soil.</title>
        <authorList>
            <person name="Yan Y.-Q."/>
            <person name="Du Z.-J."/>
        </authorList>
    </citation>
    <scope>NUCLEOTIDE SEQUENCE [LARGE SCALE GENOMIC DNA]</scope>
    <source>
        <strain evidence="4 5">F01003</strain>
    </source>
</reference>
<dbReference type="Pfam" id="PF17899">
    <property type="entry name" value="Peptidase_M61_N"/>
    <property type="match status" value="1"/>
</dbReference>
<dbReference type="Pfam" id="PF05299">
    <property type="entry name" value="Peptidase_M61"/>
    <property type="match status" value="1"/>
</dbReference>
<gene>
    <name evidence="4" type="ORF">EPL05_06355</name>
</gene>
<evidence type="ECO:0000313" key="5">
    <source>
        <dbReference type="Proteomes" id="UP000286701"/>
    </source>
</evidence>
<name>A0A3S3VHS2_9SPHI</name>
<accession>A0A3S3VHS2</accession>
<feature type="domain" description="Peptidase M61 catalytic" evidence="2">
    <location>
        <begin position="304"/>
        <end position="409"/>
    </location>
</feature>
<comment type="caution">
    <text evidence="4">The sequence shown here is derived from an EMBL/GenBank/DDBJ whole genome shotgun (WGS) entry which is preliminary data.</text>
</comment>
<dbReference type="EMBL" id="SBIW01000003">
    <property type="protein sequence ID" value="RWY53691.1"/>
    <property type="molecule type" value="Genomic_DNA"/>
</dbReference>
<dbReference type="Gene3D" id="2.60.40.3650">
    <property type="match status" value="1"/>
</dbReference>
<dbReference type="InterPro" id="IPR040756">
    <property type="entry name" value="Peptidase_M61_N"/>
</dbReference>
<feature type="signal peptide" evidence="1">
    <location>
        <begin position="1"/>
        <end position="20"/>
    </location>
</feature>
<organism evidence="4 5">
    <name type="scientific">Mucilaginibacter gilvus</name>
    <dbReference type="NCBI Taxonomy" id="2305909"/>
    <lineage>
        <taxon>Bacteria</taxon>
        <taxon>Pseudomonadati</taxon>
        <taxon>Bacteroidota</taxon>
        <taxon>Sphingobacteriia</taxon>
        <taxon>Sphingobacteriales</taxon>
        <taxon>Sphingobacteriaceae</taxon>
        <taxon>Mucilaginibacter</taxon>
    </lineage>
</organism>
<evidence type="ECO:0008006" key="6">
    <source>
        <dbReference type="Google" id="ProtNLM"/>
    </source>
</evidence>
<dbReference type="SUPFAM" id="SSF55486">
    <property type="entry name" value="Metalloproteases ('zincins'), catalytic domain"/>
    <property type="match status" value="1"/>
</dbReference>
<keyword evidence="1" id="KW-0732">Signal</keyword>
<dbReference type="RefSeq" id="WP_128533125.1">
    <property type="nucleotide sequence ID" value="NZ_SBIW01000003.1"/>
</dbReference>
<evidence type="ECO:0000259" key="3">
    <source>
        <dbReference type="Pfam" id="PF17899"/>
    </source>
</evidence>
<dbReference type="OrthoDB" id="9778516at2"/>
<dbReference type="InterPro" id="IPR007963">
    <property type="entry name" value="Peptidase_M61_catalytic"/>
</dbReference>
<evidence type="ECO:0000256" key="1">
    <source>
        <dbReference type="SAM" id="SignalP"/>
    </source>
</evidence>
<dbReference type="Gene3D" id="1.10.390.10">
    <property type="entry name" value="Neutral Protease Domain 2"/>
    <property type="match status" value="1"/>
</dbReference>
<evidence type="ECO:0000313" key="4">
    <source>
        <dbReference type="EMBL" id="RWY53691.1"/>
    </source>
</evidence>
<dbReference type="InterPro" id="IPR027268">
    <property type="entry name" value="Peptidase_M4/M1_CTD_sf"/>
</dbReference>
<protein>
    <recommendedName>
        <fullName evidence="6">Peptidase M61</fullName>
    </recommendedName>
</protein>
<proteinExistence type="predicted"/>
<feature type="domain" description="Peptidase M61 N-terminal" evidence="3">
    <location>
        <begin position="26"/>
        <end position="200"/>
    </location>
</feature>
<sequence length="607" mass="68862">MKKFIPFSLLFSAISICSYAQQKYAYAVDLVNITNDQVAVTLTTPAISQESNVFSFAKAIPGSYARKDFGRFIVNFEAFDKDGKKLKAEKLNKDQYRINNATTLATIKYKVNDTWDQKHDDFIFQPGGSNIEAGVNVVMNNHAFYGYFEDYKKLPIEVSISKPQDFFGATHLNVEHPAANLDVIKARDFVYLADNPVIYSRPDTTSFYVGQSKINVFVFSATGKVKSAQVAGYLKPIAASLSAFFNGLPVKSYQFLYYFEDPKKALADRKNGEGGYGALEHNYSSLYYLPEVQYEKDLVSMVNDVSSHEFLHILTPLNLHSFEIENFDFTDPKMSAHLWMYEGVTEYFAHLIQLQNGLVDEKGYFKEMRSKMNAAEEFGNFSMTEMSKRVMEDSFQKKYSSVYNKGALIGFALDMFIREKTGGTKDLKGVIISLTQKYGASKPFNDDDFLNDFVAASHPDVRQFIDKYIVGTETVPYGDYLAKVGYEYSAQKDIQAFYPGKMGLKFENDMFVFTNVGDNPLKIKEGDIFKKMDGVEITQANLNDVWEEYFNENTKHPEIEITVLRDGKEKTMKGPIFDGHFKTKNYLAPMANPSAEQQAALKKLEGK</sequence>
<evidence type="ECO:0000259" key="2">
    <source>
        <dbReference type="Pfam" id="PF05299"/>
    </source>
</evidence>
<keyword evidence="5" id="KW-1185">Reference proteome</keyword>
<dbReference type="Proteomes" id="UP000286701">
    <property type="component" value="Unassembled WGS sequence"/>
</dbReference>